<dbReference type="Proteomes" id="UP000269265">
    <property type="component" value="Unassembled WGS sequence"/>
</dbReference>
<dbReference type="PROSITE" id="PS51257">
    <property type="entry name" value="PROKAR_LIPOPROTEIN"/>
    <property type="match status" value="1"/>
</dbReference>
<protein>
    <submittedName>
        <fullName evidence="1">Uncharacterized protein</fullName>
    </submittedName>
</protein>
<proteinExistence type="predicted"/>
<comment type="caution">
    <text evidence="1">The sequence shown here is derived from an EMBL/GenBank/DDBJ whole genome shotgun (WGS) entry which is preliminary data.</text>
</comment>
<reference evidence="1 2" key="1">
    <citation type="submission" date="2018-12" db="EMBL/GenBank/DDBJ databases">
        <title>The whole draft genome of Aquabacterium sp. SJQ9.</title>
        <authorList>
            <person name="Sun L."/>
            <person name="Gao X."/>
            <person name="Chen W."/>
            <person name="Huang K."/>
        </authorList>
    </citation>
    <scope>NUCLEOTIDE SEQUENCE [LARGE SCALE GENOMIC DNA]</scope>
    <source>
        <strain evidence="1 2">SJQ9</strain>
    </source>
</reference>
<dbReference type="OrthoDB" id="8854539at2"/>
<keyword evidence="2" id="KW-1185">Reference proteome</keyword>
<dbReference type="EMBL" id="RSED01000026">
    <property type="protein sequence ID" value="RRS01148.1"/>
    <property type="molecule type" value="Genomic_DNA"/>
</dbReference>
<evidence type="ECO:0000313" key="2">
    <source>
        <dbReference type="Proteomes" id="UP000269265"/>
    </source>
</evidence>
<evidence type="ECO:0000313" key="1">
    <source>
        <dbReference type="EMBL" id="RRS01148.1"/>
    </source>
</evidence>
<sequence length="131" mass="14720">MRILFLSFIAVLVACIISDGLGHDADVKLAIHQSERQSALDSEQRSILSHLEAKHNETVSEFVRDWRRAYPAASETSLQELRLIEQKINNDVNAANQFTLAYHQKKADEVNGAIEAPFSLFDVKLEARPGM</sequence>
<organism evidence="1 2">
    <name type="scientific">Aquabacterium soli</name>
    <dbReference type="NCBI Taxonomy" id="2493092"/>
    <lineage>
        <taxon>Bacteria</taxon>
        <taxon>Pseudomonadati</taxon>
        <taxon>Pseudomonadota</taxon>
        <taxon>Betaproteobacteria</taxon>
        <taxon>Burkholderiales</taxon>
        <taxon>Aquabacterium</taxon>
    </lineage>
</organism>
<dbReference type="AlphaFoldDB" id="A0A3R8TPZ7"/>
<accession>A0A3R8TPZ7</accession>
<gene>
    <name evidence="1" type="ORF">EIP75_21455</name>
</gene>
<dbReference type="RefSeq" id="WP_125245248.1">
    <property type="nucleotide sequence ID" value="NZ_RSED01000026.1"/>
</dbReference>
<name>A0A3R8TPZ7_9BURK</name>